<dbReference type="Proteomes" id="UP000835052">
    <property type="component" value="Unassembled WGS sequence"/>
</dbReference>
<dbReference type="InterPro" id="IPR017438">
    <property type="entry name" value="ATP-NAD_kinase_N"/>
</dbReference>
<keyword evidence="3" id="KW-1185">Reference proteome</keyword>
<evidence type="ECO:0000313" key="3">
    <source>
        <dbReference type="Proteomes" id="UP000835052"/>
    </source>
</evidence>
<evidence type="ECO:0000259" key="1">
    <source>
        <dbReference type="PROSITE" id="PS50146"/>
    </source>
</evidence>
<dbReference type="OrthoDB" id="9979394at2759"/>
<feature type="domain" description="DAGKc" evidence="1">
    <location>
        <begin position="65"/>
        <end position="208"/>
    </location>
</feature>
<dbReference type="InterPro" id="IPR001206">
    <property type="entry name" value="Diacylglycerol_kinase_cat_dom"/>
</dbReference>
<dbReference type="PANTHER" id="PTHR12358">
    <property type="entry name" value="SPHINGOSINE KINASE"/>
    <property type="match status" value="1"/>
</dbReference>
<proteinExistence type="predicted"/>
<dbReference type="Pfam" id="PF00781">
    <property type="entry name" value="DAGK_cat"/>
    <property type="match status" value="1"/>
</dbReference>
<dbReference type="GO" id="GO:0005739">
    <property type="term" value="C:mitochondrion"/>
    <property type="evidence" value="ECO:0007669"/>
    <property type="project" value="TreeGrafter"/>
</dbReference>
<dbReference type="GO" id="GO:0046513">
    <property type="term" value="P:ceramide biosynthetic process"/>
    <property type="evidence" value="ECO:0007669"/>
    <property type="project" value="TreeGrafter"/>
</dbReference>
<dbReference type="InterPro" id="IPR016064">
    <property type="entry name" value="NAD/diacylglycerol_kinase_sf"/>
</dbReference>
<name>A0A8S1HR53_9PELO</name>
<dbReference type="SUPFAM" id="SSF111331">
    <property type="entry name" value="NAD kinase/diacylglycerol kinase-like"/>
    <property type="match status" value="1"/>
</dbReference>
<sequence>MSKIAGRISRIPKTLWEHKKKTAFAGFLGYLGVDFAIRWNLNQKIRGFYARQALEYGQQTISPEVRPRRVFVLVNVEANGRHCYDDFQKNAMPLFNLAGIQVDVVKADNEVQLEALAGAIDEQEADAVYVVGGDGTMGKVVTGIFRNRTEAPLPVGCYPGGCDNLWLKRMAPAVFENAKDVRGACESAMAVVEGRLQPVYAFEFSIPDSEEPVQYGVGDVGAGWFRQIEDKRKKLWYFGALKRRWAYVWEMVKRSPEPLEAQVEYEMPCSGCEKCRPKPVYTPPTWRWWHILTGTPRVKPDKTLRDFTGVLNENCGKEQELSIRGTDFLVENQQVYDHELWSQLRLRMGGENFGRFGVIAEGQRRCSEDRVGTSSQPDFYSIDLLAKSLKLKFSQFPEYIRRIYVSSNPQTENVEEKTLRISTTQHKINVFLPSMIRLDLADLQ</sequence>
<dbReference type="GO" id="GO:0046512">
    <property type="term" value="P:sphingosine biosynthetic process"/>
    <property type="evidence" value="ECO:0007669"/>
    <property type="project" value="TreeGrafter"/>
</dbReference>
<evidence type="ECO:0000313" key="2">
    <source>
        <dbReference type="EMBL" id="CAD6197695.1"/>
    </source>
</evidence>
<dbReference type="InterPro" id="IPR050187">
    <property type="entry name" value="Lipid_Phosphate_FormReg"/>
</dbReference>
<dbReference type="GO" id="GO:0001729">
    <property type="term" value="F:ceramide kinase activity"/>
    <property type="evidence" value="ECO:0007669"/>
    <property type="project" value="TreeGrafter"/>
</dbReference>
<dbReference type="AlphaFoldDB" id="A0A8S1HR53"/>
<dbReference type="GO" id="GO:0047620">
    <property type="term" value="F:acylglycerol kinase activity"/>
    <property type="evidence" value="ECO:0007669"/>
    <property type="project" value="TreeGrafter"/>
</dbReference>
<protein>
    <recommendedName>
        <fullName evidence="1">DAGKc domain-containing protein</fullName>
    </recommendedName>
</protein>
<accession>A0A8S1HR53</accession>
<comment type="caution">
    <text evidence="2">The sequence shown here is derived from an EMBL/GenBank/DDBJ whole genome shotgun (WGS) entry which is preliminary data.</text>
</comment>
<dbReference type="Gene3D" id="3.40.50.10330">
    <property type="entry name" value="Probable inorganic polyphosphate/atp-NAD kinase, domain 1"/>
    <property type="match status" value="1"/>
</dbReference>
<dbReference type="GO" id="GO:0004143">
    <property type="term" value="F:ATP-dependent diacylglycerol kinase activity"/>
    <property type="evidence" value="ECO:0007669"/>
    <property type="project" value="TreeGrafter"/>
</dbReference>
<dbReference type="GO" id="GO:0016020">
    <property type="term" value="C:membrane"/>
    <property type="evidence" value="ECO:0007669"/>
    <property type="project" value="TreeGrafter"/>
</dbReference>
<reference evidence="2" key="1">
    <citation type="submission" date="2020-10" db="EMBL/GenBank/DDBJ databases">
        <authorList>
            <person name="Kikuchi T."/>
        </authorList>
    </citation>
    <scope>NUCLEOTIDE SEQUENCE</scope>
    <source>
        <strain evidence="2">NKZ352</strain>
    </source>
</reference>
<dbReference type="EMBL" id="CAJGYM010000102">
    <property type="protein sequence ID" value="CAD6197695.1"/>
    <property type="molecule type" value="Genomic_DNA"/>
</dbReference>
<gene>
    <name evidence="2" type="ORF">CAUJ_LOCUS13604</name>
</gene>
<dbReference type="PROSITE" id="PS50146">
    <property type="entry name" value="DAGK"/>
    <property type="match status" value="1"/>
</dbReference>
<dbReference type="PANTHER" id="PTHR12358:SF31">
    <property type="entry name" value="ACYLGLYCEROL KINASE, MITOCHONDRIAL"/>
    <property type="match status" value="1"/>
</dbReference>
<organism evidence="2 3">
    <name type="scientific">Caenorhabditis auriculariae</name>
    <dbReference type="NCBI Taxonomy" id="2777116"/>
    <lineage>
        <taxon>Eukaryota</taxon>
        <taxon>Metazoa</taxon>
        <taxon>Ecdysozoa</taxon>
        <taxon>Nematoda</taxon>
        <taxon>Chromadorea</taxon>
        <taxon>Rhabditida</taxon>
        <taxon>Rhabditina</taxon>
        <taxon>Rhabditomorpha</taxon>
        <taxon>Rhabditoidea</taxon>
        <taxon>Rhabditidae</taxon>
        <taxon>Peloderinae</taxon>
        <taxon>Caenorhabditis</taxon>
    </lineage>
</organism>